<dbReference type="OrthoDB" id="265795at2759"/>
<dbReference type="InterPro" id="IPR029344">
    <property type="entry name" value="SLBP_RNA_bind"/>
</dbReference>
<feature type="compositionally biased region" description="Basic and acidic residues" evidence="3">
    <location>
        <begin position="450"/>
        <end position="460"/>
    </location>
</feature>
<dbReference type="VEuPathDB" id="PlasmoDB:PCYB_073520"/>
<feature type="compositionally biased region" description="Basic and acidic residues" evidence="3">
    <location>
        <begin position="246"/>
        <end position="255"/>
    </location>
</feature>
<feature type="compositionally biased region" description="Polar residues" evidence="3">
    <location>
        <begin position="235"/>
        <end position="244"/>
    </location>
</feature>
<evidence type="ECO:0000313" key="5">
    <source>
        <dbReference type="EMBL" id="GAB65850.1"/>
    </source>
</evidence>
<dbReference type="OMA" id="QAKYNLW"/>
<dbReference type="PANTHER" id="PTHR17408">
    <property type="entry name" value="HISTONE RNA HAIRPIN-BINDING PROTEIN"/>
    <property type="match status" value="1"/>
</dbReference>
<dbReference type="InterPro" id="IPR038294">
    <property type="entry name" value="SLBP_RNA_bind_sf"/>
</dbReference>
<dbReference type="GO" id="GO:0005737">
    <property type="term" value="C:cytoplasm"/>
    <property type="evidence" value="ECO:0007669"/>
    <property type="project" value="TreeGrafter"/>
</dbReference>
<protein>
    <recommendedName>
        <fullName evidence="4">Histone RNA hairpin-binding protein RNA-binding domain-containing protein</fullName>
    </recommendedName>
</protein>
<proteinExistence type="inferred from homology"/>
<dbReference type="eggNOG" id="ENOG502SDYR">
    <property type="taxonomic scope" value="Eukaryota"/>
</dbReference>
<dbReference type="GeneID" id="14692198"/>
<dbReference type="GO" id="GO:0006398">
    <property type="term" value="P:mRNA 3'-end processing by stem-loop binding and cleavage"/>
    <property type="evidence" value="ECO:0007669"/>
    <property type="project" value="TreeGrafter"/>
</dbReference>
<evidence type="ECO:0000256" key="3">
    <source>
        <dbReference type="SAM" id="MobiDB-lite"/>
    </source>
</evidence>
<dbReference type="KEGG" id="pcy:PCYB_073520"/>
<keyword evidence="2" id="KW-0694">RNA-binding</keyword>
<organism evidence="5 6">
    <name type="scientific">Plasmodium cynomolgi (strain B)</name>
    <dbReference type="NCBI Taxonomy" id="1120755"/>
    <lineage>
        <taxon>Eukaryota</taxon>
        <taxon>Sar</taxon>
        <taxon>Alveolata</taxon>
        <taxon>Apicomplexa</taxon>
        <taxon>Aconoidasida</taxon>
        <taxon>Haemosporida</taxon>
        <taxon>Plasmodiidae</taxon>
        <taxon>Plasmodium</taxon>
        <taxon>Plasmodium (Plasmodium)</taxon>
    </lineage>
</organism>
<sequence>MSTIRWVDLLSSESNLSHSVANNEDIAEKAKKKKFPYNQERDLNSSFLNSYNADLDNSNVGINLKIKNMTIVEKKEKEEKSLLCGDKTSEQMSHWRNDNEREESNLPSAALKGVITHTGEGQSGKSTEEGIPPKDSQNVHSNGDEQRGVLGNVMLEEEEDVGKEKNCLSEKLESPSHREINQEEKSIPKMDCPNELSNDSTVLEKRNKTGKHYPNVENNLTEENTKKELLNRGSVQSENFQSPIEGTKKVSEKRSSVGKKKKNASSLSALTKGNRSNRIKNVSVDKESIQNSYFARYIVKKGGDNTKAVGGESVQRGESQGCSLIIKAPKEGEVSRGTANKGKKRKDRAGLCENSTASKFNCTLSHDVTVDDNNVPLNPAKKVRSRLKERAAAGKGAAKEAVAVAAKDAATVATKDAVTVATKNTATVATKDAVTGGRAEGSNVGLDPPGKTHRDKETKTVTKSTIGDAPQMAQQNKNNLGIMENMPSPPKNHLPSLNHYTHLTSDNIDLEKFKNFDANFINYLGDIQSHFSDPFVSSNSNRVNSRLKEIAVGKSTKEYKNYVKVVKYEERMEDDPSTPNAYENVTNAKFQAKYNLWRKKLHKFDTIG</sequence>
<feature type="region of interest" description="Disordered" evidence="3">
    <location>
        <begin position="438"/>
        <end position="464"/>
    </location>
</feature>
<dbReference type="Pfam" id="PF15247">
    <property type="entry name" value="SLBP_RNA_bind"/>
    <property type="match status" value="1"/>
</dbReference>
<evidence type="ECO:0000259" key="4">
    <source>
        <dbReference type="Pfam" id="PF15247"/>
    </source>
</evidence>
<dbReference type="GO" id="GO:0003729">
    <property type="term" value="F:mRNA binding"/>
    <property type="evidence" value="ECO:0007669"/>
    <property type="project" value="InterPro"/>
</dbReference>
<name>K6UUH0_PLACD</name>
<dbReference type="GO" id="GO:0051028">
    <property type="term" value="P:mRNA transport"/>
    <property type="evidence" value="ECO:0007669"/>
    <property type="project" value="TreeGrafter"/>
</dbReference>
<comment type="similarity">
    <text evidence="1">Belongs to the SLBP family.</text>
</comment>
<dbReference type="RefSeq" id="XP_004221797.1">
    <property type="nucleotide sequence ID" value="XM_004221749.1"/>
</dbReference>
<evidence type="ECO:0000256" key="1">
    <source>
        <dbReference type="ARBA" id="ARBA00006151"/>
    </source>
</evidence>
<dbReference type="PANTHER" id="PTHR17408:SF0">
    <property type="entry name" value="HISTONE RNA HAIRPIN-BINDING PROTEIN"/>
    <property type="match status" value="1"/>
</dbReference>
<reference evidence="5 6" key="1">
    <citation type="journal article" date="2012" name="Nat. Genet.">
        <title>Plasmodium cynomolgi genome sequences provide insight into Plasmodium vivax and the monkey malaria clade.</title>
        <authorList>
            <person name="Tachibana S."/>
            <person name="Sullivan S.A."/>
            <person name="Kawai S."/>
            <person name="Nakamura S."/>
            <person name="Kim H.R."/>
            <person name="Goto N."/>
            <person name="Arisue N."/>
            <person name="Palacpac N.M.Q."/>
            <person name="Honma H."/>
            <person name="Yagi M."/>
            <person name="Tougan T."/>
            <person name="Katakai Y."/>
            <person name="Kaneko O."/>
            <person name="Mita T."/>
            <person name="Kita K."/>
            <person name="Yasutomi Y."/>
            <person name="Sutton P.L."/>
            <person name="Shakhbatyan R."/>
            <person name="Horii T."/>
            <person name="Yasunaga T."/>
            <person name="Barnwell J.W."/>
            <person name="Escalante A.A."/>
            <person name="Carlton J.M."/>
            <person name="Tanabe K."/>
        </authorList>
    </citation>
    <scope>NUCLEOTIDE SEQUENCE [LARGE SCALE GENOMIC DNA]</scope>
    <source>
        <strain evidence="5 6">B</strain>
    </source>
</reference>
<feature type="region of interest" description="Disordered" evidence="3">
    <location>
        <begin position="235"/>
        <end position="269"/>
    </location>
</feature>
<accession>K6UUH0</accession>
<dbReference type="GO" id="GO:0071204">
    <property type="term" value="C:histone pre-mRNA 3'end processing complex"/>
    <property type="evidence" value="ECO:0007669"/>
    <property type="project" value="TreeGrafter"/>
</dbReference>
<feature type="domain" description="Histone RNA hairpin-binding protein RNA-binding" evidence="4">
    <location>
        <begin position="540"/>
        <end position="605"/>
    </location>
</feature>
<evidence type="ECO:0000256" key="2">
    <source>
        <dbReference type="ARBA" id="ARBA00022884"/>
    </source>
</evidence>
<dbReference type="Gene3D" id="1.10.8.1120">
    <property type="entry name" value="Histone RNA hairpin-binding protein RNA-binding domain"/>
    <property type="match status" value="1"/>
</dbReference>
<gene>
    <name evidence="5" type="ORF">PCYB_073520</name>
</gene>
<dbReference type="EMBL" id="DF157099">
    <property type="protein sequence ID" value="GAB65850.1"/>
    <property type="molecule type" value="Genomic_DNA"/>
</dbReference>
<dbReference type="AlphaFoldDB" id="K6UUH0"/>
<keyword evidence="6" id="KW-1185">Reference proteome</keyword>
<evidence type="ECO:0000313" key="6">
    <source>
        <dbReference type="Proteomes" id="UP000006319"/>
    </source>
</evidence>
<feature type="region of interest" description="Disordered" evidence="3">
    <location>
        <begin position="86"/>
        <end position="146"/>
    </location>
</feature>
<dbReference type="Proteomes" id="UP000006319">
    <property type="component" value="Chromosome 7"/>
</dbReference>
<feature type="compositionally biased region" description="Basic and acidic residues" evidence="3">
    <location>
        <begin position="86"/>
        <end position="104"/>
    </location>
</feature>
<dbReference type="InterPro" id="IPR026502">
    <property type="entry name" value="SLBP1/SLBP2"/>
</dbReference>
<feature type="compositionally biased region" description="Basic and acidic residues" evidence="3">
    <location>
        <begin position="162"/>
        <end position="188"/>
    </location>
</feature>
<feature type="region of interest" description="Disordered" evidence="3">
    <location>
        <begin position="158"/>
        <end position="196"/>
    </location>
</feature>
<dbReference type="PhylomeDB" id="K6UUH0"/>
<dbReference type="GO" id="GO:0071207">
    <property type="term" value="F:histone pre-mRNA stem-loop binding"/>
    <property type="evidence" value="ECO:0007669"/>
    <property type="project" value="TreeGrafter"/>
</dbReference>